<feature type="active site" evidence="8">
    <location>
        <position position="233"/>
    </location>
</feature>
<feature type="compositionally biased region" description="Low complexity" evidence="9">
    <location>
        <begin position="1"/>
        <end position="39"/>
    </location>
</feature>
<dbReference type="Gene3D" id="3.75.10.10">
    <property type="entry name" value="L-arginine/glycine Amidinotransferase, Chain A"/>
    <property type="match status" value="1"/>
</dbReference>
<organism evidence="10 11">
    <name type="scientific">Immersiella caudata</name>
    <dbReference type="NCBI Taxonomy" id="314043"/>
    <lineage>
        <taxon>Eukaryota</taxon>
        <taxon>Fungi</taxon>
        <taxon>Dikarya</taxon>
        <taxon>Ascomycota</taxon>
        <taxon>Pezizomycotina</taxon>
        <taxon>Sordariomycetes</taxon>
        <taxon>Sordariomycetidae</taxon>
        <taxon>Sordariales</taxon>
        <taxon>Lasiosphaeriaceae</taxon>
        <taxon>Immersiella</taxon>
    </lineage>
</organism>
<dbReference type="PANTHER" id="PTHR10488">
    <property type="entry name" value="GLYCINE AMIDINOTRANSFERASE, MITOCHONDRIAL"/>
    <property type="match status" value="1"/>
</dbReference>
<dbReference type="InterPro" id="IPR033195">
    <property type="entry name" value="AmidinoTrfase"/>
</dbReference>
<dbReference type="SUPFAM" id="SSF55909">
    <property type="entry name" value="Pentein"/>
    <property type="match status" value="1"/>
</dbReference>
<feature type="active site" evidence="8">
    <location>
        <position position="282"/>
    </location>
</feature>
<dbReference type="GO" id="GO:0006601">
    <property type="term" value="P:creatine biosynthetic process"/>
    <property type="evidence" value="ECO:0007669"/>
    <property type="project" value="TreeGrafter"/>
</dbReference>
<evidence type="ECO:0000256" key="8">
    <source>
        <dbReference type="PIRSR" id="PIRSR633195-1"/>
    </source>
</evidence>
<protein>
    <recommendedName>
        <fullName evidence="4">Glycine amidinotransferase, mitochondrial</fullName>
        <ecNumber evidence="3">2.1.4.1</ecNumber>
    </recommendedName>
    <alternativeName>
        <fullName evidence="6">L-arginine:glycine amidinotransferase</fullName>
    </alternativeName>
    <alternativeName>
        <fullName evidence="7">Transamidinase</fullName>
    </alternativeName>
</protein>
<evidence type="ECO:0000256" key="5">
    <source>
        <dbReference type="ARBA" id="ARBA00022679"/>
    </source>
</evidence>
<dbReference type="AlphaFoldDB" id="A0AA39WYV7"/>
<feature type="region of interest" description="Disordered" evidence="9">
    <location>
        <begin position="1"/>
        <end position="41"/>
    </location>
</feature>
<sequence>MSSSRLHTPSSSHSPADPAPSSDSSSLAHHEQQQQQQQQTPTIPVLGASDEWSPLRAVIVGCAEHSVFPSEPEHMITATMPAQHQRHFRPGHVFSHEITAAATAELNHFAGVLQDAGIRVYRPRQVDWLAVGGYTGAMPRDGLMVVGNTLIEAPFAWRCRRDEIRLAYGGILDELMRDDNDHNDHNDDDDDHPGAKQHAARICRAPTIIGKDTIYDDPKNSQWAINDSRPAFDAADFMRFGQTVLGQLSHVTNEKGVSYLRALLPPGHTLELVQVTDPHAMHIDATILPLRRGLLIYNPDRVTEAALRRHAVLRDWELHPYPFVPKARADGPPSYMCSPWLVLNALSLDEKRIVVEQDDVEFADWLRTRFGMEPILVPFRHVHSIGGSFHCATVDLVRGEEE</sequence>
<dbReference type="CDD" id="cd21113">
    <property type="entry name" value="amidinotransferase-like"/>
    <property type="match status" value="1"/>
</dbReference>
<proteinExistence type="inferred from homology"/>
<comment type="similarity">
    <text evidence="2">Belongs to the amidinotransferase family.</text>
</comment>
<keyword evidence="5" id="KW-0808">Transferase</keyword>
<dbReference type="Proteomes" id="UP001175000">
    <property type="component" value="Unassembled WGS sequence"/>
</dbReference>
<comment type="pathway">
    <text evidence="1">Amine and polyamine biosynthesis; creatine biosynthesis; creatine from L-arginine and glycine: step 1/2.</text>
</comment>
<dbReference type="PANTHER" id="PTHR10488:SF1">
    <property type="entry name" value="GLYCINE AMIDINOTRANSFERASE, MITOCHONDRIAL"/>
    <property type="match status" value="1"/>
</dbReference>
<evidence type="ECO:0000256" key="1">
    <source>
        <dbReference type="ARBA" id="ARBA00004858"/>
    </source>
</evidence>
<evidence type="ECO:0000256" key="2">
    <source>
        <dbReference type="ARBA" id="ARBA00006943"/>
    </source>
</evidence>
<reference evidence="10" key="1">
    <citation type="submission" date="2023-06" db="EMBL/GenBank/DDBJ databases">
        <title>Genome-scale phylogeny and comparative genomics of the fungal order Sordariales.</title>
        <authorList>
            <consortium name="Lawrence Berkeley National Laboratory"/>
            <person name="Hensen N."/>
            <person name="Bonometti L."/>
            <person name="Westerberg I."/>
            <person name="Brannstrom I.O."/>
            <person name="Guillou S."/>
            <person name="Cros-Aarteil S."/>
            <person name="Calhoun S."/>
            <person name="Haridas S."/>
            <person name="Kuo A."/>
            <person name="Mondo S."/>
            <person name="Pangilinan J."/>
            <person name="Riley R."/>
            <person name="Labutti K."/>
            <person name="Andreopoulos B."/>
            <person name="Lipzen A."/>
            <person name="Chen C."/>
            <person name="Yanf M."/>
            <person name="Daum C."/>
            <person name="Ng V."/>
            <person name="Clum A."/>
            <person name="Steindorff A."/>
            <person name="Ohm R."/>
            <person name="Martin F."/>
            <person name="Silar P."/>
            <person name="Natvig D."/>
            <person name="Lalanne C."/>
            <person name="Gautier V."/>
            <person name="Ament-Velasquez S.L."/>
            <person name="Kruys A."/>
            <person name="Hutchinson M.I."/>
            <person name="Powell A.J."/>
            <person name="Barry K."/>
            <person name="Miller A.N."/>
            <person name="Grigoriev I.V."/>
            <person name="Debuchy R."/>
            <person name="Gladieux P."/>
            <person name="Thoren M.H."/>
            <person name="Johannesson H."/>
        </authorList>
    </citation>
    <scope>NUCLEOTIDE SEQUENCE</scope>
    <source>
        <strain evidence="10">CBS 606.72</strain>
    </source>
</reference>
<evidence type="ECO:0000256" key="6">
    <source>
        <dbReference type="ARBA" id="ARBA00031403"/>
    </source>
</evidence>
<dbReference type="EMBL" id="JAULSU010000003">
    <property type="protein sequence ID" value="KAK0623877.1"/>
    <property type="molecule type" value="Genomic_DNA"/>
</dbReference>
<evidence type="ECO:0000313" key="10">
    <source>
        <dbReference type="EMBL" id="KAK0623877.1"/>
    </source>
</evidence>
<accession>A0AA39WYV7</accession>
<dbReference type="GO" id="GO:0015068">
    <property type="term" value="F:glycine amidinotransferase activity"/>
    <property type="evidence" value="ECO:0007669"/>
    <property type="project" value="UniProtKB-EC"/>
</dbReference>
<name>A0AA39WYV7_9PEZI</name>
<dbReference type="GO" id="GO:0005758">
    <property type="term" value="C:mitochondrial intermembrane space"/>
    <property type="evidence" value="ECO:0007669"/>
    <property type="project" value="TreeGrafter"/>
</dbReference>
<evidence type="ECO:0000256" key="9">
    <source>
        <dbReference type="SAM" id="MobiDB-lite"/>
    </source>
</evidence>
<comment type="caution">
    <text evidence="10">The sequence shown here is derived from an EMBL/GenBank/DDBJ whole genome shotgun (WGS) entry which is preliminary data.</text>
</comment>
<evidence type="ECO:0000256" key="7">
    <source>
        <dbReference type="ARBA" id="ARBA00033346"/>
    </source>
</evidence>
<evidence type="ECO:0000313" key="11">
    <source>
        <dbReference type="Proteomes" id="UP001175000"/>
    </source>
</evidence>
<keyword evidence="11" id="KW-1185">Reference proteome</keyword>
<evidence type="ECO:0000256" key="4">
    <source>
        <dbReference type="ARBA" id="ARBA00016069"/>
    </source>
</evidence>
<dbReference type="EC" id="2.1.4.1" evidence="3"/>
<feature type="active site" description="Amidino-cysteine intermediate" evidence="8">
    <location>
        <position position="391"/>
    </location>
</feature>
<evidence type="ECO:0000256" key="3">
    <source>
        <dbReference type="ARBA" id="ARBA00012351"/>
    </source>
</evidence>
<gene>
    <name evidence="10" type="ORF">B0T14DRAFT_536613</name>
</gene>